<dbReference type="PANTHER" id="PTHR10104">
    <property type="entry name" value="STATHMIN"/>
    <property type="match status" value="1"/>
</dbReference>
<dbReference type="EMBL" id="LR790794">
    <property type="protein sequence ID" value="CAB3266656.1"/>
    <property type="molecule type" value="mRNA"/>
</dbReference>
<dbReference type="Gene3D" id="6.10.280.30">
    <property type="match status" value="1"/>
</dbReference>
<feature type="coiled-coil region" evidence="1">
    <location>
        <begin position="163"/>
        <end position="199"/>
    </location>
</feature>
<name>A0A6F9DUK5_9ASCI</name>
<proteinExistence type="evidence at transcript level"/>
<dbReference type="InterPro" id="IPR036002">
    <property type="entry name" value="Stathmin_sf"/>
</dbReference>
<dbReference type="GO" id="GO:0031175">
    <property type="term" value="P:neuron projection development"/>
    <property type="evidence" value="ECO:0007669"/>
    <property type="project" value="TreeGrafter"/>
</dbReference>
<evidence type="ECO:0000256" key="1">
    <source>
        <dbReference type="SAM" id="Coils"/>
    </source>
</evidence>
<accession>A0A6F9DUK5</accession>
<evidence type="ECO:0000313" key="2">
    <source>
        <dbReference type="EMBL" id="CAB3266656.1"/>
    </source>
</evidence>
<dbReference type="SUPFAM" id="SSF101494">
    <property type="entry name" value="Stathmin"/>
    <property type="match status" value="1"/>
</dbReference>
<dbReference type="GO" id="GO:0007019">
    <property type="term" value="P:microtubule depolymerization"/>
    <property type="evidence" value="ECO:0007669"/>
    <property type="project" value="TreeGrafter"/>
</dbReference>
<dbReference type="PROSITE" id="PS51663">
    <property type="entry name" value="STATHMIN_3"/>
    <property type="match status" value="1"/>
</dbReference>
<keyword evidence="1" id="KW-0175">Coiled coil</keyword>
<dbReference type="GO" id="GO:0005737">
    <property type="term" value="C:cytoplasm"/>
    <property type="evidence" value="ECO:0007669"/>
    <property type="project" value="TreeGrafter"/>
</dbReference>
<feature type="coiled-coil region" evidence="1">
    <location>
        <begin position="54"/>
        <end position="99"/>
    </location>
</feature>
<reference evidence="2" key="1">
    <citation type="submission" date="2020-04" db="EMBL/GenBank/DDBJ databases">
        <authorList>
            <person name="Neveu A P."/>
        </authorList>
    </citation>
    <scope>NUCLEOTIDE SEQUENCE</scope>
    <source>
        <tissue evidence="2">Whole embryo</tissue>
    </source>
</reference>
<dbReference type="PANTHER" id="PTHR10104:SF1">
    <property type="entry name" value="STATHMIN, ISOFORM D"/>
    <property type="match status" value="1"/>
</dbReference>
<dbReference type="Pfam" id="PF00836">
    <property type="entry name" value="Stathmin"/>
    <property type="match status" value="1"/>
</dbReference>
<sequence length="211" mass="24756">MAMEQRVVNIKEMEVKEIDKRKSGEAFEVLLKPGQNGDAAPSPLKCTPKKEISISEIQLKQQAAEERRKAQQDALVNNLKAEEEKILKAKQKKAEANDTFMQWAQEQLLAKMCQYQDNHMAHLQSKIQKFRELNMKPDEIREKVRHEIDEMYGNLDEKIQQKLLESEQRRENMLRQVREKQQEKENHAQQVRQKKLEDNCNINCTNGINCA</sequence>
<dbReference type="GO" id="GO:0043005">
    <property type="term" value="C:neuron projection"/>
    <property type="evidence" value="ECO:0007669"/>
    <property type="project" value="TreeGrafter"/>
</dbReference>
<dbReference type="GO" id="GO:0031110">
    <property type="term" value="P:regulation of microtubule polymerization or depolymerization"/>
    <property type="evidence" value="ECO:0007669"/>
    <property type="project" value="InterPro"/>
</dbReference>
<dbReference type="PRINTS" id="PR00345">
    <property type="entry name" value="STATHMIN"/>
</dbReference>
<organism evidence="2">
    <name type="scientific">Phallusia mammillata</name>
    <dbReference type="NCBI Taxonomy" id="59560"/>
    <lineage>
        <taxon>Eukaryota</taxon>
        <taxon>Metazoa</taxon>
        <taxon>Chordata</taxon>
        <taxon>Tunicata</taxon>
        <taxon>Ascidiacea</taxon>
        <taxon>Phlebobranchia</taxon>
        <taxon>Ascidiidae</taxon>
        <taxon>Phallusia</taxon>
    </lineage>
</organism>
<protein>
    <submittedName>
        <fullName evidence="2">Stathmin-1-A-like</fullName>
    </submittedName>
</protein>
<dbReference type="AlphaFoldDB" id="A0A6F9DUK5"/>
<gene>
    <name evidence="2" type="primary">Stmn2</name>
</gene>
<dbReference type="InterPro" id="IPR000956">
    <property type="entry name" value="Stathmin_fam"/>
</dbReference>
<dbReference type="GO" id="GO:0015631">
    <property type="term" value="F:tubulin binding"/>
    <property type="evidence" value="ECO:0007669"/>
    <property type="project" value="TreeGrafter"/>
</dbReference>